<dbReference type="Pfam" id="PF04085">
    <property type="entry name" value="MreC"/>
    <property type="match status" value="1"/>
</dbReference>
<keyword evidence="3 5" id="KW-0133">Cell shape</keyword>
<evidence type="ECO:0000259" key="6">
    <source>
        <dbReference type="Pfam" id="PF04085"/>
    </source>
</evidence>
<dbReference type="EMBL" id="PEYV01000065">
    <property type="protein sequence ID" value="PIS21207.1"/>
    <property type="molecule type" value="Genomic_DNA"/>
</dbReference>
<protein>
    <recommendedName>
        <fullName evidence="2 5">Cell shape-determining protein MreC</fullName>
    </recommendedName>
    <alternativeName>
        <fullName evidence="4 5">Cell shape protein MreC</fullName>
    </alternativeName>
</protein>
<evidence type="ECO:0000313" key="8">
    <source>
        <dbReference type="Proteomes" id="UP000231098"/>
    </source>
</evidence>
<dbReference type="GO" id="GO:0008360">
    <property type="term" value="P:regulation of cell shape"/>
    <property type="evidence" value="ECO:0007669"/>
    <property type="project" value="UniProtKB-KW"/>
</dbReference>
<comment type="caution">
    <text evidence="7">The sequence shown here is derived from an EMBL/GenBank/DDBJ whole genome shotgun (WGS) entry which is preliminary data.</text>
</comment>
<comment type="similarity">
    <text evidence="1 5">Belongs to the MreC family.</text>
</comment>
<dbReference type="Proteomes" id="UP000231098">
    <property type="component" value="Unassembled WGS sequence"/>
</dbReference>
<dbReference type="InterPro" id="IPR007221">
    <property type="entry name" value="MreC"/>
</dbReference>
<dbReference type="PANTHER" id="PTHR34138">
    <property type="entry name" value="CELL SHAPE-DETERMINING PROTEIN MREC"/>
    <property type="match status" value="1"/>
</dbReference>
<dbReference type="InterPro" id="IPR042177">
    <property type="entry name" value="Cell/Rod_1"/>
</dbReference>
<dbReference type="NCBIfam" id="TIGR00219">
    <property type="entry name" value="mreC"/>
    <property type="match status" value="1"/>
</dbReference>
<accession>A0A2H0X8F2</accession>
<evidence type="ECO:0000256" key="5">
    <source>
        <dbReference type="PIRNR" id="PIRNR038471"/>
    </source>
</evidence>
<dbReference type="PANTHER" id="PTHR34138:SF1">
    <property type="entry name" value="CELL SHAPE-DETERMINING PROTEIN MREC"/>
    <property type="match status" value="1"/>
</dbReference>
<dbReference type="GO" id="GO:0005886">
    <property type="term" value="C:plasma membrane"/>
    <property type="evidence" value="ECO:0007669"/>
    <property type="project" value="TreeGrafter"/>
</dbReference>
<dbReference type="Gene3D" id="2.40.10.340">
    <property type="entry name" value="Rod shape-determining protein MreC, domain 1"/>
    <property type="match status" value="1"/>
</dbReference>
<proteinExistence type="inferred from homology"/>
<dbReference type="InterPro" id="IPR055342">
    <property type="entry name" value="MreC_beta-barrel_core"/>
</dbReference>
<dbReference type="AlphaFoldDB" id="A0A2H0X8F2"/>
<evidence type="ECO:0000256" key="2">
    <source>
        <dbReference type="ARBA" id="ARBA00013855"/>
    </source>
</evidence>
<gene>
    <name evidence="7" type="primary">mreC</name>
    <name evidence="7" type="ORF">COT51_03940</name>
</gene>
<dbReference type="InterPro" id="IPR042175">
    <property type="entry name" value="Cell/Rod_MreC_2"/>
</dbReference>
<evidence type="ECO:0000256" key="1">
    <source>
        <dbReference type="ARBA" id="ARBA00009369"/>
    </source>
</evidence>
<dbReference type="Gene3D" id="2.40.10.350">
    <property type="entry name" value="Rod shape-determining protein MreC, domain 2"/>
    <property type="match status" value="1"/>
</dbReference>
<reference evidence="8" key="1">
    <citation type="submission" date="2017-09" db="EMBL/GenBank/DDBJ databases">
        <title>Depth-based differentiation of microbial function through sediment-hosted aquifers and enrichment of novel symbionts in the deep terrestrial subsurface.</title>
        <authorList>
            <person name="Probst A.J."/>
            <person name="Ladd B."/>
            <person name="Jarett J.K."/>
            <person name="Geller-Mcgrath D.E."/>
            <person name="Sieber C.M.K."/>
            <person name="Emerson J.B."/>
            <person name="Anantharaman K."/>
            <person name="Thomas B.C."/>
            <person name="Malmstrom R."/>
            <person name="Stieglmeier M."/>
            <person name="Klingl A."/>
            <person name="Woyke T."/>
            <person name="Ryan C.M."/>
            <person name="Banfield J.F."/>
        </authorList>
    </citation>
    <scope>NUCLEOTIDE SEQUENCE [LARGE SCALE GENOMIC DNA]</scope>
</reference>
<name>A0A2H0X8F2_UNCKA</name>
<feature type="domain" description="Rod shape-determining protein MreC beta-barrel core" evidence="6">
    <location>
        <begin position="129"/>
        <end position="265"/>
    </location>
</feature>
<dbReference type="PIRSF" id="PIRSF038471">
    <property type="entry name" value="MreC"/>
    <property type="match status" value="1"/>
</dbReference>
<evidence type="ECO:0000313" key="7">
    <source>
        <dbReference type="EMBL" id="PIS21207.1"/>
    </source>
</evidence>
<evidence type="ECO:0000256" key="4">
    <source>
        <dbReference type="ARBA" id="ARBA00032089"/>
    </source>
</evidence>
<comment type="function">
    <text evidence="5">Involved in formation and maintenance of cell shape.</text>
</comment>
<evidence type="ECO:0000256" key="3">
    <source>
        <dbReference type="ARBA" id="ARBA00022960"/>
    </source>
</evidence>
<sequence>MSARKTYLQPLLVFGLSLFLLLISGTFFGKFIRLGISSFYLPLTSIFNQVGRGLSNEIIFWKNLKKLSNENTELGKLLAERNSQIAALKEVREENEFLKDQLGFSFSTKNSKTLVADVVGFSGDGGSWFTINRGLDDGVSVNDVVITEGFLIGKVTVVNNQYSRVTSILSPEITVNVLDQDSQTQTSGVVTGRFNTSLLMEKILPEEIINIGDTIITSGTDGFFPRGLIVGKVDAVFDSSSGTLKSAEIGAQFDFRKLEQVLIIKAR</sequence>
<organism evidence="7 8">
    <name type="scientific">candidate division WWE3 bacterium CG08_land_8_20_14_0_20_41_15</name>
    <dbReference type="NCBI Taxonomy" id="1975086"/>
    <lineage>
        <taxon>Bacteria</taxon>
        <taxon>Katanobacteria</taxon>
    </lineage>
</organism>